<dbReference type="Pfam" id="PF01370">
    <property type="entry name" value="Epimerase"/>
    <property type="match status" value="1"/>
</dbReference>
<dbReference type="OrthoDB" id="9807212at2"/>
<dbReference type="InterPro" id="IPR050177">
    <property type="entry name" value="Lipid_A_modif_metabolic_enz"/>
</dbReference>
<dbReference type="SUPFAM" id="SSF51735">
    <property type="entry name" value="NAD(P)-binding Rossmann-fold domains"/>
    <property type="match status" value="1"/>
</dbReference>
<organism evidence="2 3">
    <name type="scientific">Lyngbya aestuarii BL J</name>
    <dbReference type="NCBI Taxonomy" id="1348334"/>
    <lineage>
        <taxon>Bacteria</taxon>
        <taxon>Bacillati</taxon>
        <taxon>Cyanobacteriota</taxon>
        <taxon>Cyanophyceae</taxon>
        <taxon>Oscillatoriophycideae</taxon>
        <taxon>Oscillatoriales</taxon>
        <taxon>Microcoleaceae</taxon>
        <taxon>Lyngbya</taxon>
    </lineage>
</organism>
<feature type="domain" description="NAD-dependent epimerase/dehydratase" evidence="1">
    <location>
        <begin position="4"/>
        <end position="221"/>
    </location>
</feature>
<proteinExistence type="predicted"/>
<dbReference type="RefSeq" id="WP_023067807.1">
    <property type="nucleotide sequence ID" value="NZ_AUZM01000045.1"/>
</dbReference>
<dbReference type="PANTHER" id="PTHR43245">
    <property type="entry name" value="BIFUNCTIONAL POLYMYXIN RESISTANCE PROTEIN ARNA"/>
    <property type="match status" value="1"/>
</dbReference>
<dbReference type="EMBL" id="AUZM01000045">
    <property type="protein sequence ID" value="ERT05955.1"/>
    <property type="molecule type" value="Genomic_DNA"/>
</dbReference>
<dbReference type="PATRIC" id="fig|1348334.3.peg.3953"/>
<dbReference type="Gene3D" id="3.40.50.720">
    <property type="entry name" value="NAD(P)-binding Rossmann-like Domain"/>
    <property type="match status" value="1"/>
</dbReference>
<comment type="caution">
    <text evidence="2">The sequence shown here is derived from an EMBL/GenBank/DDBJ whole genome shotgun (WGS) entry which is preliminary data.</text>
</comment>
<sequence length="341" mass="38390">MKHLVTGGSGFLGNLIARRLQERGEDVTILDIWEDPTRPKDIQFIQCDIRDREGVAKAMKGIDIVHHNVALVPLTKSGKKFWEVNVTGSQIAAEEAVKAGVQSFIHMSSSALFGDCQCPINNDTPTKAVEIYGRAKLAGEIAVREVCEQGNLPLIVIRPRTILGEGRLGIFQILFEWIQEGRNVYVIGSGNIKFQFIHALDLMDAYLLALDLGKPGIYNVGTDRFGTLREGLENLIAYAGTKSQVKSLPTGLTINTLRILDLVGLSPLAPWHYLTYHKEFYFDVNPLLELGWKPKYSNDEMFQESYDWFQKNYDKLLAEKAGSAHRRPVKEKLLWVLKKFS</sequence>
<dbReference type="Proteomes" id="UP000017127">
    <property type="component" value="Unassembled WGS sequence"/>
</dbReference>
<dbReference type="InterPro" id="IPR001509">
    <property type="entry name" value="Epimerase_deHydtase"/>
</dbReference>
<evidence type="ECO:0000313" key="3">
    <source>
        <dbReference type="Proteomes" id="UP000017127"/>
    </source>
</evidence>
<evidence type="ECO:0000259" key="1">
    <source>
        <dbReference type="Pfam" id="PF01370"/>
    </source>
</evidence>
<name>U7QFX4_9CYAN</name>
<keyword evidence="3" id="KW-1185">Reference proteome</keyword>
<reference evidence="2 3" key="1">
    <citation type="journal article" date="2013" name="Front. Microbiol.">
        <title>Comparative genomic analyses of the cyanobacterium, Lyngbya aestuarii BL J, a powerful hydrogen producer.</title>
        <authorList>
            <person name="Kothari A."/>
            <person name="Vaughn M."/>
            <person name="Garcia-Pichel F."/>
        </authorList>
    </citation>
    <scope>NUCLEOTIDE SEQUENCE [LARGE SCALE GENOMIC DNA]</scope>
    <source>
        <strain evidence="2 3">BL J</strain>
    </source>
</reference>
<gene>
    <name evidence="2" type="ORF">M595_4088</name>
</gene>
<dbReference type="InterPro" id="IPR036291">
    <property type="entry name" value="NAD(P)-bd_dom_sf"/>
</dbReference>
<evidence type="ECO:0000313" key="2">
    <source>
        <dbReference type="EMBL" id="ERT05955.1"/>
    </source>
</evidence>
<dbReference type="AlphaFoldDB" id="U7QFX4"/>
<accession>U7QFX4</accession>
<protein>
    <submittedName>
        <fullName evidence="2">Polysaccharide biosynthesis family protein</fullName>
    </submittedName>
</protein>